<feature type="domain" description="Outer membrane protein beta-barrel" evidence="2">
    <location>
        <begin position="9"/>
        <end position="227"/>
    </location>
</feature>
<dbReference type="Gene3D" id="2.40.160.20">
    <property type="match status" value="1"/>
</dbReference>
<name>A0ABR9XRA0_9CHLB</name>
<keyword evidence="1" id="KW-0732">Signal</keyword>
<accession>A0ABR9XRA0</accession>
<reference evidence="3 4" key="1">
    <citation type="journal article" date="2020" name="Microorganisms">
        <title>Simultaneous Genome Sequencing of Prosthecochloris ethylica and Desulfuromonas acetoxidans within a Syntrophic Mixture Reveals Unique Pili and Protein Interactions.</title>
        <authorList>
            <person name="Kyndt J.A."/>
            <person name="Van Beeumen J.J."/>
            <person name="Meyer T.E."/>
        </authorList>
    </citation>
    <scope>NUCLEOTIDE SEQUENCE [LARGE SCALE GENOMIC DNA]</scope>
    <source>
        <strain evidence="3 4">N3</strain>
    </source>
</reference>
<comment type="caution">
    <text evidence="3">The sequence shown here is derived from an EMBL/GenBank/DDBJ whole genome shotgun (WGS) entry which is preliminary data.</text>
</comment>
<sequence>MKKTLSLIMVFVAAVMWSTPGFSGNAYVSGNVGISWLSDSENRPHNLEDIEDCGGVDISYGSGLSVIGAAGYDFGDIRVEGELGYQSGDIESVYSYYDEESYEGVGDVDITSLMVNVAYDISLGNVEVYPFVGVGGVRVSFDEATLCGSAAEDYEDNGIEGMDQWYLKNKNQTSFAYQIGAGVALPVADDIMVDARYRYFDIAEFALAPGGPAHNVDMASHSAMLGLRVAL</sequence>
<dbReference type="EMBL" id="JADGII010000005">
    <property type="protein sequence ID" value="MBF0636422.1"/>
    <property type="molecule type" value="Genomic_DNA"/>
</dbReference>
<dbReference type="InterPro" id="IPR027385">
    <property type="entry name" value="Beta-barrel_OMP"/>
</dbReference>
<dbReference type="InterPro" id="IPR011250">
    <property type="entry name" value="OMP/PagP_B-barrel"/>
</dbReference>
<gene>
    <name evidence="3" type="ORF">INT08_04415</name>
</gene>
<protein>
    <submittedName>
        <fullName evidence="3">Porin family protein</fullName>
    </submittedName>
</protein>
<dbReference type="Proteomes" id="UP000619838">
    <property type="component" value="Unassembled WGS sequence"/>
</dbReference>
<evidence type="ECO:0000259" key="2">
    <source>
        <dbReference type="Pfam" id="PF13505"/>
    </source>
</evidence>
<keyword evidence="4" id="KW-1185">Reference proteome</keyword>
<proteinExistence type="predicted"/>
<dbReference type="RefSeq" id="WP_175187207.1">
    <property type="nucleotide sequence ID" value="NZ_JABVZQ010000005.1"/>
</dbReference>
<dbReference type="SUPFAM" id="SSF56925">
    <property type="entry name" value="OMPA-like"/>
    <property type="match status" value="1"/>
</dbReference>
<organism evidence="3 4">
    <name type="scientific">Prosthecochloris ethylica</name>
    <dbReference type="NCBI Taxonomy" id="2743976"/>
    <lineage>
        <taxon>Bacteria</taxon>
        <taxon>Pseudomonadati</taxon>
        <taxon>Chlorobiota</taxon>
        <taxon>Chlorobiia</taxon>
        <taxon>Chlorobiales</taxon>
        <taxon>Chlorobiaceae</taxon>
        <taxon>Prosthecochloris</taxon>
    </lineage>
</organism>
<dbReference type="Pfam" id="PF13505">
    <property type="entry name" value="OMP_b-brl"/>
    <property type="match status" value="1"/>
</dbReference>
<evidence type="ECO:0000313" key="3">
    <source>
        <dbReference type="EMBL" id="MBF0636422.1"/>
    </source>
</evidence>
<evidence type="ECO:0000256" key="1">
    <source>
        <dbReference type="ARBA" id="ARBA00022729"/>
    </source>
</evidence>
<evidence type="ECO:0000313" key="4">
    <source>
        <dbReference type="Proteomes" id="UP000619838"/>
    </source>
</evidence>